<comment type="caution">
    <text evidence="1">The sequence shown here is derived from an EMBL/GenBank/DDBJ whole genome shotgun (WGS) entry which is preliminary data.</text>
</comment>
<gene>
    <name evidence="1" type="ORF">GGX14DRAFT_300455</name>
</gene>
<dbReference type="Proteomes" id="UP001219525">
    <property type="component" value="Unassembled WGS sequence"/>
</dbReference>
<protein>
    <submittedName>
        <fullName evidence="1">Uncharacterized protein</fullName>
    </submittedName>
</protein>
<dbReference type="InterPro" id="IPR041078">
    <property type="entry name" value="Plavaka"/>
</dbReference>
<evidence type="ECO:0000313" key="1">
    <source>
        <dbReference type="EMBL" id="KAJ7195453.1"/>
    </source>
</evidence>
<reference evidence="1" key="1">
    <citation type="submission" date="2023-03" db="EMBL/GenBank/DDBJ databases">
        <title>Massive genome expansion in bonnet fungi (Mycena s.s.) driven by repeated elements and novel gene families across ecological guilds.</title>
        <authorList>
            <consortium name="Lawrence Berkeley National Laboratory"/>
            <person name="Harder C.B."/>
            <person name="Miyauchi S."/>
            <person name="Viragh M."/>
            <person name="Kuo A."/>
            <person name="Thoen E."/>
            <person name="Andreopoulos B."/>
            <person name="Lu D."/>
            <person name="Skrede I."/>
            <person name="Drula E."/>
            <person name="Henrissat B."/>
            <person name="Morin E."/>
            <person name="Kohler A."/>
            <person name="Barry K."/>
            <person name="LaButti K."/>
            <person name="Morin E."/>
            <person name="Salamov A."/>
            <person name="Lipzen A."/>
            <person name="Mereny Z."/>
            <person name="Hegedus B."/>
            <person name="Baldrian P."/>
            <person name="Stursova M."/>
            <person name="Weitz H."/>
            <person name="Taylor A."/>
            <person name="Grigoriev I.V."/>
            <person name="Nagy L.G."/>
            <person name="Martin F."/>
            <person name="Kauserud H."/>
        </authorList>
    </citation>
    <scope>NUCLEOTIDE SEQUENCE</scope>
    <source>
        <strain evidence="1">9144</strain>
    </source>
</reference>
<dbReference type="EMBL" id="JARJCW010000090">
    <property type="protein sequence ID" value="KAJ7195453.1"/>
    <property type="molecule type" value="Genomic_DNA"/>
</dbReference>
<dbReference type="Pfam" id="PF18759">
    <property type="entry name" value="Plavaka"/>
    <property type="match status" value="1"/>
</dbReference>
<accession>A0AAD6UZ81</accession>
<keyword evidence="2" id="KW-1185">Reference proteome</keyword>
<name>A0AAD6UZ81_9AGAR</name>
<organism evidence="1 2">
    <name type="scientific">Mycena pura</name>
    <dbReference type="NCBI Taxonomy" id="153505"/>
    <lineage>
        <taxon>Eukaryota</taxon>
        <taxon>Fungi</taxon>
        <taxon>Dikarya</taxon>
        <taxon>Basidiomycota</taxon>
        <taxon>Agaricomycotina</taxon>
        <taxon>Agaricomycetes</taxon>
        <taxon>Agaricomycetidae</taxon>
        <taxon>Agaricales</taxon>
        <taxon>Marasmiineae</taxon>
        <taxon>Mycenaceae</taxon>
        <taxon>Mycena</taxon>
    </lineage>
</organism>
<feature type="non-terminal residue" evidence="1">
    <location>
        <position position="169"/>
    </location>
</feature>
<proteinExistence type="predicted"/>
<sequence length="169" mass="19837">CGNNKVRVLYPGFLIKSLDMEEAWNYTCCRANRAKHPCPRCLVSQDLIDSLHHIAEQRITETMRAVVEVAREAPTATQKEKILQDNDLHDITHFMWGFRFSDPYQGITYNLLHFSESGKWGHHLWPLTMQLIKEYDIDESVTTFMSEFPRWRGLKHVHDPMTRDFSDGQ</sequence>
<feature type="non-terminal residue" evidence="1">
    <location>
        <position position="1"/>
    </location>
</feature>
<evidence type="ECO:0000313" key="2">
    <source>
        <dbReference type="Proteomes" id="UP001219525"/>
    </source>
</evidence>
<dbReference type="AlphaFoldDB" id="A0AAD6UZ81"/>